<reference evidence="1 2" key="1">
    <citation type="submission" date="2014-03" db="EMBL/GenBank/DDBJ databases">
        <title>Draft genome of the hookworm Oesophagostomum dentatum.</title>
        <authorList>
            <person name="Mitreva M."/>
        </authorList>
    </citation>
    <scope>NUCLEOTIDE SEQUENCE [LARGE SCALE GENOMIC DNA]</scope>
    <source>
        <strain evidence="1 2">OD-Hann</strain>
    </source>
</reference>
<keyword evidence="2" id="KW-1185">Reference proteome</keyword>
<name>A0A0B1SXA8_OESDE</name>
<accession>A0A0B1SXA8</accession>
<dbReference type="EMBL" id="KN553565">
    <property type="protein sequence ID" value="KHJ89948.1"/>
    <property type="molecule type" value="Genomic_DNA"/>
</dbReference>
<protein>
    <submittedName>
        <fullName evidence="1">Uncharacterized protein</fullName>
    </submittedName>
</protein>
<evidence type="ECO:0000313" key="1">
    <source>
        <dbReference type="EMBL" id="KHJ89948.1"/>
    </source>
</evidence>
<sequence length="85" mass="9619">MVEKHLNTKIKDDTLMFKFVFEQNGAEEVYVAIGGAEDVKAKVVSFKGKTGKTLRLRQLTDKLLSCERKGPAIDFKEFKKLVKAN</sequence>
<organism evidence="1 2">
    <name type="scientific">Oesophagostomum dentatum</name>
    <name type="common">Nodular worm</name>
    <dbReference type="NCBI Taxonomy" id="61180"/>
    <lineage>
        <taxon>Eukaryota</taxon>
        <taxon>Metazoa</taxon>
        <taxon>Ecdysozoa</taxon>
        <taxon>Nematoda</taxon>
        <taxon>Chromadorea</taxon>
        <taxon>Rhabditida</taxon>
        <taxon>Rhabditina</taxon>
        <taxon>Rhabditomorpha</taxon>
        <taxon>Strongyloidea</taxon>
        <taxon>Strongylidae</taxon>
        <taxon>Oesophagostomum</taxon>
    </lineage>
</organism>
<proteinExistence type="predicted"/>
<dbReference type="AlphaFoldDB" id="A0A0B1SXA8"/>
<dbReference type="Proteomes" id="UP000053660">
    <property type="component" value="Unassembled WGS sequence"/>
</dbReference>
<gene>
    <name evidence="1" type="ORF">OESDEN_10218</name>
</gene>
<evidence type="ECO:0000313" key="2">
    <source>
        <dbReference type="Proteomes" id="UP000053660"/>
    </source>
</evidence>